<dbReference type="RefSeq" id="WP_053250786.1">
    <property type="nucleotide sequence ID" value="NZ_LGAP01000015.1"/>
</dbReference>
<sequence>MTTDKKPETTVTVEKRMNGKWCFVVKYRGVTHPAQGNFSSMLQAQAIGQSFLKALEKQG</sequence>
<accession>A0A0L8BPZ4</accession>
<comment type="caution">
    <text evidence="1">The sequence shown here is derived from an EMBL/GenBank/DDBJ whole genome shotgun (WGS) entry which is preliminary data.</text>
</comment>
<dbReference type="Proteomes" id="UP000037425">
    <property type="component" value="Unassembled WGS sequence"/>
</dbReference>
<name>A0A0L8BPZ4_ENSAD</name>
<dbReference type="PATRIC" id="fig|106592.7.peg.1973"/>
<evidence type="ECO:0000313" key="2">
    <source>
        <dbReference type="Proteomes" id="UP000037425"/>
    </source>
</evidence>
<dbReference type="AlphaFoldDB" id="A0A0L8BPZ4"/>
<organism evidence="1 2">
    <name type="scientific">Ensifer adhaerens</name>
    <name type="common">Sinorhizobium morelense</name>
    <dbReference type="NCBI Taxonomy" id="106592"/>
    <lineage>
        <taxon>Bacteria</taxon>
        <taxon>Pseudomonadati</taxon>
        <taxon>Pseudomonadota</taxon>
        <taxon>Alphaproteobacteria</taxon>
        <taxon>Hyphomicrobiales</taxon>
        <taxon>Rhizobiaceae</taxon>
        <taxon>Sinorhizobium/Ensifer group</taxon>
        <taxon>Ensifer</taxon>
    </lineage>
</organism>
<gene>
    <name evidence="1" type="ORF">AC244_20690</name>
</gene>
<protein>
    <submittedName>
        <fullName evidence="1">Uncharacterized protein</fullName>
    </submittedName>
</protein>
<dbReference type="EMBL" id="LGAP01000015">
    <property type="protein sequence ID" value="KOF16787.1"/>
    <property type="molecule type" value="Genomic_DNA"/>
</dbReference>
<reference evidence="2" key="1">
    <citation type="submission" date="2015-07" db="EMBL/GenBank/DDBJ databases">
        <title>Whole genome sequence of an Ensifer adhaerens strain isolated from a cave pool in the Wind Cave National Park.</title>
        <authorList>
            <person name="Eng W.W.H."/>
            <person name="Gan H.M."/>
            <person name="Barton H.A."/>
            <person name="Savka M.A."/>
        </authorList>
    </citation>
    <scope>NUCLEOTIDE SEQUENCE [LARGE SCALE GENOMIC DNA]</scope>
    <source>
        <strain evidence="2">SD006</strain>
    </source>
</reference>
<proteinExistence type="predicted"/>
<dbReference type="OrthoDB" id="8282058at2"/>
<evidence type="ECO:0000313" key="1">
    <source>
        <dbReference type="EMBL" id="KOF16787.1"/>
    </source>
</evidence>